<dbReference type="AlphaFoldDB" id="A0A841ENV0"/>
<dbReference type="SUPFAM" id="SSF53756">
    <property type="entry name" value="UDP-Glycosyltransferase/glycogen phosphorylase"/>
    <property type="match status" value="1"/>
</dbReference>
<protein>
    <submittedName>
        <fullName evidence="2">Glycosyltransferase involved in cell wall biosynthesis</fullName>
    </submittedName>
</protein>
<dbReference type="RefSeq" id="WP_184130043.1">
    <property type="nucleotide sequence ID" value="NZ_JACHKT010000003.1"/>
</dbReference>
<dbReference type="PANTHER" id="PTHR12526:SF637">
    <property type="entry name" value="GLYCOSYLTRANSFERASE EPSF-RELATED"/>
    <property type="match status" value="1"/>
</dbReference>
<dbReference type="Pfam" id="PF13439">
    <property type="entry name" value="Glyco_transf_4"/>
    <property type="match status" value="1"/>
</dbReference>
<dbReference type="Gene3D" id="3.40.50.2000">
    <property type="entry name" value="Glycogen Phosphorylase B"/>
    <property type="match status" value="2"/>
</dbReference>
<accession>A0A841ENV0</accession>
<reference evidence="2 3" key="1">
    <citation type="submission" date="2020-08" db="EMBL/GenBank/DDBJ databases">
        <title>Functional genomics of gut bacteria from endangered species of beetles.</title>
        <authorList>
            <person name="Carlos-Shanley C."/>
        </authorList>
    </citation>
    <scope>NUCLEOTIDE SEQUENCE [LARGE SCALE GENOMIC DNA]</scope>
    <source>
        <strain evidence="2 3">S00070</strain>
    </source>
</reference>
<name>A0A841ENV0_9BACT</name>
<proteinExistence type="predicted"/>
<keyword evidence="3" id="KW-1185">Reference proteome</keyword>
<feature type="domain" description="Glycosyltransferase subfamily 4-like N-terminal" evidence="1">
    <location>
        <begin position="12"/>
        <end position="223"/>
    </location>
</feature>
<sequence length="420" mass="47301">MKITILSTFDTFGGASIAAFRLNKALNDNGLESKMLVQDQKSEAPNVETIAPNWFLKKVALARFAFDRYQFAFYEKSKAVRFIFSQAKIGIDISQHSLIQKTDIIHLHWINFGFLSLDAIQKLIETQKPIVWTLHDMWLFTGGCHYSRDCTHYQQSCGNCTEFLKNPSPTDLSNQVWKAKKTILQNANITIVACSNWLAEKAMTSTLLEGKKIVSIPNPIDTSLFKPTEKSIAQQHFQLDTNKRYILFAAAKISDIRKGFVYFKEALAILKKEYSVDDKAVELIIFGQANASDFENLPFKVNILGKLSDLSEIALAYSSASVFVVSSLEDNLPNTIMESLACGTPVVGFETGGIPEMIEHQKNGYLATFKSAEELAKGIFWTLFQADYQLLCQNARQKVIDNYAEEVVAKQYQALYESLL</sequence>
<evidence type="ECO:0000313" key="2">
    <source>
        <dbReference type="EMBL" id="MBB6001960.1"/>
    </source>
</evidence>
<dbReference type="Proteomes" id="UP000524404">
    <property type="component" value="Unassembled WGS sequence"/>
</dbReference>
<dbReference type="PANTHER" id="PTHR12526">
    <property type="entry name" value="GLYCOSYLTRANSFERASE"/>
    <property type="match status" value="1"/>
</dbReference>
<dbReference type="EMBL" id="JACHKT010000003">
    <property type="protein sequence ID" value="MBB6001960.1"/>
    <property type="molecule type" value="Genomic_DNA"/>
</dbReference>
<organism evidence="2 3">
    <name type="scientific">Arcicella rosea</name>
    <dbReference type="NCBI Taxonomy" id="502909"/>
    <lineage>
        <taxon>Bacteria</taxon>
        <taxon>Pseudomonadati</taxon>
        <taxon>Bacteroidota</taxon>
        <taxon>Cytophagia</taxon>
        <taxon>Cytophagales</taxon>
        <taxon>Flectobacillaceae</taxon>
        <taxon>Arcicella</taxon>
    </lineage>
</organism>
<gene>
    <name evidence="2" type="ORF">HNP25_000609</name>
</gene>
<comment type="caution">
    <text evidence="2">The sequence shown here is derived from an EMBL/GenBank/DDBJ whole genome shotgun (WGS) entry which is preliminary data.</text>
</comment>
<keyword evidence="2" id="KW-0808">Transferase</keyword>
<evidence type="ECO:0000313" key="3">
    <source>
        <dbReference type="Proteomes" id="UP000524404"/>
    </source>
</evidence>
<dbReference type="GO" id="GO:0016757">
    <property type="term" value="F:glycosyltransferase activity"/>
    <property type="evidence" value="ECO:0007669"/>
    <property type="project" value="UniProtKB-ARBA"/>
</dbReference>
<dbReference type="Pfam" id="PF13692">
    <property type="entry name" value="Glyco_trans_1_4"/>
    <property type="match status" value="1"/>
</dbReference>
<evidence type="ECO:0000259" key="1">
    <source>
        <dbReference type="Pfam" id="PF13439"/>
    </source>
</evidence>
<dbReference type="InterPro" id="IPR028098">
    <property type="entry name" value="Glyco_trans_4-like_N"/>
</dbReference>